<evidence type="ECO:0000313" key="2">
    <source>
        <dbReference type="Proteomes" id="UP000629098"/>
    </source>
</evidence>
<keyword evidence="2" id="KW-1185">Reference proteome</keyword>
<organism evidence="1 2">
    <name type="scientific">Iningainema tapete BLCC-T55</name>
    <dbReference type="NCBI Taxonomy" id="2748662"/>
    <lineage>
        <taxon>Bacteria</taxon>
        <taxon>Bacillati</taxon>
        <taxon>Cyanobacteriota</taxon>
        <taxon>Cyanophyceae</taxon>
        <taxon>Nostocales</taxon>
        <taxon>Scytonemataceae</taxon>
        <taxon>Iningainema tapete</taxon>
    </lineage>
</organism>
<protein>
    <submittedName>
        <fullName evidence="1">Uncharacterized protein</fullName>
    </submittedName>
</protein>
<comment type="caution">
    <text evidence="1">The sequence shown here is derived from an EMBL/GenBank/DDBJ whole genome shotgun (WGS) entry which is preliminary data.</text>
</comment>
<gene>
    <name evidence="1" type="ORF">ICL16_01270</name>
</gene>
<dbReference type="RefSeq" id="WP_190825080.1">
    <property type="nucleotide sequence ID" value="NZ_CAWPPI010000009.1"/>
</dbReference>
<dbReference type="Proteomes" id="UP000629098">
    <property type="component" value="Unassembled WGS sequence"/>
</dbReference>
<evidence type="ECO:0000313" key="1">
    <source>
        <dbReference type="EMBL" id="MBD2770788.1"/>
    </source>
</evidence>
<dbReference type="AlphaFoldDB" id="A0A8J6XLR4"/>
<dbReference type="EMBL" id="JACXAE010000009">
    <property type="protein sequence ID" value="MBD2770788.1"/>
    <property type="molecule type" value="Genomic_DNA"/>
</dbReference>
<reference evidence="1" key="1">
    <citation type="submission" date="2020-09" db="EMBL/GenBank/DDBJ databases">
        <title>Iningainema tapete sp. nov. (Scytonemataceae, Cyanobacteria) from greenhouses in central Florida (USA) produces two types of nodularin with biosynthetic potential for microcystin-LR and anabaenopeptins.</title>
        <authorList>
            <person name="Berthold D.E."/>
            <person name="Lefler F.W."/>
            <person name="Huang I.-S."/>
            <person name="Abdulla H."/>
            <person name="Zimba P.V."/>
            <person name="Laughinghouse H.D. IV."/>
        </authorList>
    </citation>
    <scope>NUCLEOTIDE SEQUENCE</scope>
    <source>
        <strain evidence="1">BLCCT55</strain>
    </source>
</reference>
<accession>A0A8J6XLR4</accession>
<proteinExistence type="predicted"/>
<name>A0A8J6XLR4_9CYAN</name>
<sequence>MNSASFFFADIQNNQVDMAGLAILRLIAAQGEGAIVSSKTLSQQLSDTADNALKLLLQRELIEEAGDGFRFQVELIRRWFAQSLS</sequence>